<dbReference type="InterPro" id="IPR036691">
    <property type="entry name" value="Endo/exonu/phosph_ase_sf"/>
</dbReference>
<evidence type="ECO:0000313" key="9">
    <source>
        <dbReference type="Proteomes" id="UP000230750"/>
    </source>
</evidence>
<evidence type="ECO:0000256" key="3">
    <source>
        <dbReference type="ARBA" id="ARBA00022729"/>
    </source>
</evidence>
<evidence type="ECO:0000313" key="8">
    <source>
        <dbReference type="EMBL" id="PIK45607.1"/>
    </source>
</evidence>
<dbReference type="InterPro" id="IPR017766">
    <property type="entry name" value="Sphingomyelinase/PLipase_C"/>
</dbReference>
<reference evidence="8 9" key="1">
    <citation type="journal article" date="2017" name="PLoS Biol.">
        <title>The sea cucumber genome provides insights into morphological evolution and visceral regeneration.</title>
        <authorList>
            <person name="Zhang X."/>
            <person name="Sun L."/>
            <person name="Yuan J."/>
            <person name="Sun Y."/>
            <person name="Gao Y."/>
            <person name="Zhang L."/>
            <person name="Li S."/>
            <person name="Dai H."/>
            <person name="Hamel J.F."/>
            <person name="Liu C."/>
            <person name="Yu Y."/>
            <person name="Liu S."/>
            <person name="Lin W."/>
            <person name="Guo K."/>
            <person name="Jin S."/>
            <person name="Xu P."/>
            <person name="Storey K.B."/>
            <person name="Huan P."/>
            <person name="Zhang T."/>
            <person name="Zhou Y."/>
            <person name="Zhang J."/>
            <person name="Lin C."/>
            <person name="Li X."/>
            <person name="Xing L."/>
            <person name="Huo D."/>
            <person name="Sun M."/>
            <person name="Wang L."/>
            <person name="Mercier A."/>
            <person name="Li F."/>
            <person name="Yang H."/>
            <person name="Xiang J."/>
        </authorList>
    </citation>
    <scope>NUCLEOTIDE SEQUENCE [LARGE SCALE GENOMIC DNA]</scope>
    <source>
        <strain evidence="8">Shaxun</strain>
        <tissue evidence="8">Muscle</tissue>
    </source>
</reference>
<evidence type="ECO:0000259" key="7">
    <source>
        <dbReference type="Pfam" id="PF03372"/>
    </source>
</evidence>
<dbReference type="AlphaFoldDB" id="A0A2G8KC75"/>
<gene>
    <name evidence="8" type="ORF">BSL78_17542</name>
</gene>
<dbReference type="GO" id="GO:0004767">
    <property type="term" value="F:sphingomyelin phosphodiesterase activity"/>
    <property type="evidence" value="ECO:0007669"/>
    <property type="project" value="UniProtKB-EC"/>
</dbReference>
<keyword evidence="9" id="KW-1185">Reference proteome</keyword>
<evidence type="ECO:0000256" key="6">
    <source>
        <dbReference type="SAM" id="MobiDB-lite"/>
    </source>
</evidence>
<dbReference type="PANTHER" id="PTHR16320">
    <property type="entry name" value="SPHINGOMYELINASE FAMILY MEMBER"/>
    <property type="match status" value="1"/>
</dbReference>
<keyword evidence="3" id="KW-0732">Signal</keyword>
<proteinExistence type="inferred from homology"/>
<feature type="region of interest" description="Disordered" evidence="6">
    <location>
        <begin position="16"/>
        <end position="38"/>
    </location>
</feature>
<protein>
    <recommendedName>
        <fullName evidence="2">sphingomyelin phosphodiesterase</fullName>
        <ecNumber evidence="2">3.1.4.12</ecNumber>
    </recommendedName>
</protein>
<name>A0A2G8KC75_STIJA</name>
<dbReference type="EC" id="3.1.4.12" evidence="2"/>
<dbReference type="CDD" id="cd09078">
    <property type="entry name" value="nSMase"/>
    <property type="match status" value="1"/>
</dbReference>
<dbReference type="SUPFAM" id="SSF56219">
    <property type="entry name" value="DNase I-like"/>
    <property type="match status" value="1"/>
</dbReference>
<keyword evidence="4" id="KW-0378">Hydrolase</keyword>
<evidence type="ECO:0000256" key="5">
    <source>
        <dbReference type="ARBA" id="ARBA00049371"/>
    </source>
</evidence>
<dbReference type="GO" id="GO:0005576">
    <property type="term" value="C:extracellular region"/>
    <property type="evidence" value="ECO:0007669"/>
    <property type="project" value="InterPro"/>
</dbReference>
<evidence type="ECO:0000256" key="1">
    <source>
        <dbReference type="ARBA" id="ARBA00006335"/>
    </source>
</evidence>
<sequence>MGSFAYPEDVEIVTTLPPSKVPTQSPAPPTTINPEDDAPSCHANESYCNTWTELYLQGKLSNNSANATCTSGTRVRCGYPPSTIELVSTPVTTFKVLSYNIWELGYLYYQNGQRERTCRTIPEVLSMHPDLDVIVFQEVFMGGCFSPLASLNRLTLREILTEYGFPYFTGTVGIPRSNPVKLENGGTFIASKWPILEESQLVFRDGDRLSIDVLMAKGVMYAKIEKTIEDVSKMYHVFGTHFQSGSYHIQDTIRIMQAVEMYDFHNSFNIPPEEPVIYAGDLNANRIDKPQHAADVIAALRSTMPRIVGDSEYTFDAGTNDVFWDIISVRAWLDYVLYSNEHEQPVSSTIEVVRPKAEAPMEVCLIAPLARAPVYADSKRCARSRVITNLADHYAVLGVLDYDQSKRTTTATVEIPASTQAGTGGNLVASIYLHMIPVLCFCLILI</sequence>
<dbReference type="STRING" id="307972.A0A2G8KC75"/>
<accession>A0A2G8KC75</accession>
<dbReference type="PANTHER" id="PTHR16320:SF23">
    <property type="entry name" value="SPHINGOMYELINASE C 1"/>
    <property type="match status" value="1"/>
</dbReference>
<comment type="caution">
    <text evidence="8">The sequence shown here is derived from an EMBL/GenBank/DDBJ whole genome shotgun (WGS) entry which is preliminary data.</text>
</comment>
<comment type="catalytic activity">
    <reaction evidence="5">
        <text>N-(hexadecanoyl)-sphing-4-enine-1-phosphocholine + H2O = N-hexadecanoylsphing-4-enine + phosphocholine + H(+)</text>
        <dbReference type="Rhea" id="RHEA:45644"/>
        <dbReference type="ChEBI" id="CHEBI:15377"/>
        <dbReference type="ChEBI" id="CHEBI:15378"/>
        <dbReference type="ChEBI" id="CHEBI:72959"/>
        <dbReference type="ChEBI" id="CHEBI:78646"/>
        <dbReference type="ChEBI" id="CHEBI:295975"/>
    </reaction>
    <physiologicalReaction direction="left-to-right" evidence="5">
        <dbReference type="Rhea" id="RHEA:45645"/>
    </physiologicalReaction>
</comment>
<dbReference type="EMBL" id="MRZV01000702">
    <property type="protein sequence ID" value="PIK45607.1"/>
    <property type="molecule type" value="Genomic_DNA"/>
</dbReference>
<dbReference type="OrthoDB" id="40902at2759"/>
<organism evidence="8 9">
    <name type="scientific">Stichopus japonicus</name>
    <name type="common">Sea cucumber</name>
    <dbReference type="NCBI Taxonomy" id="307972"/>
    <lineage>
        <taxon>Eukaryota</taxon>
        <taxon>Metazoa</taxon>
        <taxon>Echinodermata</taxon>
        <taxon>Eleutherozoa</taxon>
        <taxon>Echinozoa</taxon>
        <taxon>Holothuroidea</taxon>
        <taxon>Aspidochirotacea</taxon>
        <taxon>Aspidochirotida</taxon>
        <taxon>Stichopodidae</taxon>
        <taxon>Apostichopus</taxon>
    </lineage>
</organism>
<dbReference type="InterPro" id="IPR005135">
    <property type="entry name" value="Endo/exonuclease/phosphatase"/>
</dbReference>
<dbReference type="Pfam" id="PF03372">
    <property type="entry name" value="Exo_endo_phos"/>
    <property type="match status" value="1"/>
</dbReference>
<dbReference type="InterPro" id="IPR038772">
    <property type="entry name" value="Sph/SMPD2-like"/>
</dbReference>
<dbReference type="Proteomes" id="UP000230750">
    <property type="component" value="Unassembled WGS sequence"/>
</dbReference>
<evidence type="ECO:0000256" key="4">
    <source>
        <dbReference type="ARBA" id="ARBA00022801"/>
    </source>
</evidence>
<dbReference type="Gene3D" id="3.60.10.10">
    <property type="entry name" value="Endonuclease/exonuclease/phosphatase"/>
    <property type="match status" value="1"/>
</dbReference>
<evidence type="ECO:0000256" key="2">
    <source>
        <dbReference type="ARBA" id="ARBA00012369"/>
    </source>
</evidence>
<comment type="similarity">
    <text evidence="1">Belongs to the neutral sphingomyelinase family.</text>
</comment>
<feature type="domain" description="Endonuclease/exonuclease/phosphatase" evidence="7">
    <location>
        <begin position="97"/>
        <end position="349"/>
    </location>
</feature>